<sequence>MEIIHNSETIIPEHQQEDQQSKRGISTDTTENNPLEETIDNPNPNIVNQLNSVENAEADMPTPAGFSETIAENGNQFKL</sequence>
<accession>A0A9D4CMY2</accession>
<feature type="compositionally biased region" description="Polar residues" evidence="1">
    <location>
        <begin position="22"/>
        <end position="54"/>
    </location>
</feature>
<evidence type="ECO:0000313" key="2">
    <source>
        <dbReference type="EMBL" id="KAH3728373.1"/>
    </source>
</evidence>
<dbReference type="AlphaFoldDB" id="A0A9D4CMY2"/>
<reference evidence="2" key="1">
    <citation type="journal article" date="2019" name="bioRxiv">
        <title>The Genome of the Zebra Mussel, Dreissena polymorpha: A Resource for Invasive Species Research.</title>
        <authorList>
            <person name="McCartney M.A."/>
            <person name="Auch B."/>
            <person name="Kono T."/>
            <person name="Mallez S."/>
            <person name="Zhang Y."/>
            <person name="Obille A."/>
            <person name="Becker A."/>
            <person name="Abrahante J.E."/>
            <person name="Garbe J."/>
            <person name="Badalamenti J.P."/>
            <person name="Herman A."/>
            <person name="Mangelson H."/>
            <person name="Liachko I."/>
            <person name="Sullivan S."/>
            <person name="Sone E.D."/>
            <person name="Koren S."/>
            <person name="Silverstein K.A.T."/>
            <person name="Beckman K.B."/>
            <person name="Gohl D.M."/>
        </authorList>
    </citation>
    <scope>NUCLEOTIDE SEQUENCE</scope>
    <source>
        <strain evidence="2">Duluth1</strain>
        <tissue evidence="2">Whole animal</tissue>
    </source>
</reference>
<proteinExistence type="predicted"/>
<gene>
    <name evidence="2" type="ORF">DPMN_054327</name>
</gene>
<dbReference type="EMBL" id="JAIWYP010000012">
    <property type="protein sequence ID" value="KAH3728373.1"/>
    <property type="molecule type" value="Genomic_DNA"/>
</dbReference>
<name>A0A9D4CMY2_DREPO</name>
<organism evidence="2 3">
    <name type="scientific">Dreissena polymorpha</name>
    <name type="common">Zebra mussel</name>
    <name type="synonym">Mytilus polymorpha</name>
    <dbReference type="NCBI Taxonomy" id="45954"/>
    <lineage>
        <taxon>Eukaryota</taxon>
        <taxon>Metazoa</taxon>
        <taxon>Spiralia</taxon>
        <taxon>Lophotrochozoa</taxon>
        <taxon>Mollusca</taxon>
        <taxon>Bivalvia</taxon>
        <taxon>Autobranchia</taxon>
        <taxon>Heteroconchia</taxon>
        <taxon>Euheterodonta</taxon>
        <taxon>Imparidentia</taxon>
        <taxon>Neoheterodontei</taxon>
        <taxon>Myida</taxon>
        <taxon>Dreissenoidea</taxon>
        <taxon>Dreissenidae</taxon>
        <taxon>Dreissena</taxon>
    </lineage>
</organism>
<protein>
    <submittedName>
        <fullName evidence="2">Uncharacterized protein</fullName>
    </submittedName>
</protein>
<evidence type="ECO:0000256" key="1">
    <source>
        <dbReference type="SAM" id="MobiDB-lite"/>
    </source>
</evidence>
<feature type="compositionally biased region" description="Polar residues" evidence="1">
    <location>
        <begin position="70"/>
        <end position="79"/>
    </location>
</feature>
<comment type="caution">
    <text evidence="2">The sequence shown here is derived from an EMBL/GenBank/DDBJ whole genome shotgun (WGS) entry which is preliminary data.</text>
</comment>
<dbReference type="Proteomes" id="UP000828390">
    <property type="component" value="Unassembled WGS sequence"/>
</dbReference>
<keyword evidence="3" id="KW-1185">Reference proteome</keyword>
<reference evidence="2" key="2">
    <citation type="submission" date="2020-11" db="EMBL/GenBank/DDBJ databases">
        <authorList>
            <person name="McCartney M.A."/>
            <person name="Auch B."/>
            <person name="Kono T."/>
            <person name="Mallez S."/>
            <person name="Becker A."/>
            <person name="Gohl D.M."/>
            <person name="Silverstein K.A.T."/>
            <person name="Koren S."/>
            <person name="Bechman K.B."/>
            <person name="Herman A."/>
            <person name="Abrahante J.E."/>
            <person name="Garbe J."/>
        </authorList>
    </citation>
    <scope>NUCLEOTIDE SEQUENCE</scope>
    <source>
        <strain evidence="2">Duluth1</strain>
        <tissue evidence="2">Whole animal</tissue>
    </source>
</reference>
<feature type="region of interest" description="Disordered" evidence="1">
    <location>
        <begin position="1"/>
        <end position="79"/>
    </location>
</feature>
<evidence type="ECO:0000313" key="3">
    <source>
        <dbReference type="Proteomes" id="UP000828390"/>
    </source>
</evidence>